<dbReference type="Proteomes" id="UP000541444">
    <property type="component" value="Unassembled WGS sequence"/>
</dbReference>
<organism evidence="1 2">
    <name type="scientific">Kingdonia uniflora</name>
    <dbReference type="NCBI Taxonomy" id="39325"/>
    <lineage>
        <taxon>Eukaryota</taxon>
        <taxon>Viridiplantae</taxon>
        <taxon>Streptophyta</taxon>
        <taxon>Embryophyta</taxon>
        <taxon>Tracheophyta</taxon>
        <taxon>Spermatophyta</taxon>
        <taxon>Magnoliopsida</taxon>
        <taxon>Ranunculales</taxon>
        <taxon>Circaeasteraceae</taxon>
        <taxon>Kingdonia</taxon>
    </lineage>
</organism>
<dbReference type="AlphaFoldDB" id="A0A7J7PCC8"/>
<dbReference type="EMBL" id="JACGCM010000042">
    <property type="protein sequence ID" value="KAF6176794.1"/>
    <property type="molecule type" value="Genomic_DNA"/>
</dbReference>
<evidence type="ECO:0000313" key="2">
    <source>
        <dbReference type="Proteomes" id="UP000541444"/>
    </source>
</evidence>
<feature type="non-terminal residue" evidence="1">
    <location>
        <position position="141"/>
    </location>
</feature>
<evidence type="ECO:0000313" key="1">
    <source>
        <dbReference type="EMBL" id="KAF6176794.1"/>
    </source>
</evidence>
<proteinExistence type="predicted"/>
<name>A0A7J7PCC8_9MAGN</name>
<accession>A0A7J7PCC8</accession>
<dbReference type="OrthoDB" id="1730132at2759"/>
<reference evidence="1 2" key="1">
    <citation type="journal article" date="2020" name="IScience">
        <title>Genome Sequencing of the Endangered Kingdonia uniflora (Circaeasteraceae, Ranunculales) Reveals Potential Mechanisms of Evolutionary Specialization.</title>
        <authorList>
            <person name="Sun Y."/>
            <person name="Deng T."/>
            <person name="Zhang A."/>
            <person name="Moore M.J."/>
            <person name="Landis J.B."/>
            <person name="Lin N."/>
            <person name="Zhang H."/>
            <person name="Zhang X."/>
            <person name="Huang J."/>
            <person name="Zhang X."/>
            <person name="Sun H."/>
            <person name="Wang H."/>
        </authorList>
    </citation>
    <scope>NUCLEOTIDE SEQUENCE [LARGE SCALE GENOMIC DNA]</scope>
    <source>
        <strain evidence="1">TB1705</strain>
        <tissue evidence="1">Leaf</tissue>
    </source>
</reference>
<comment type="caution">
    <text evidence="1">The sequence shown here is derived from an EMBL/GenBank/DDBJ whole genome shotgun (WGS) entry which is preliminary data.</text>
</comment>
<protein>
    <submittedName>
        <fullName evidence="1">Uncharacterized protein</fullName>
    </submittedName>
</protein>
<feature type="non-terminal residue" evidence="1">
    <location>
        <position position="1"/>
    </location>
</feature>
<sequence>FYQRVKYNAWTWLLRRTGNDFNVKTRTFHLPPEEWDALIKINENISTFKKCGLPHEDLIEDIFANRVATGQYATGPNRDDFIDTATSDVATDFNIEDENNVPIDLAEGDIDTYFTDHHFEPFRGSFCTWSQAEPSIPQLKQ</sequence>
<gene>
    <name evidence="1" type="ORF">GIB67_025844</name>
</gene>
<keyword evidence="2" id="KW-1185">Reference proteome</keyword>